<dbReference type="GO" id="GO:0016301">
    <property type="term" value="F:kinase activity"/>
    <property type="evidence" value="ECO:0007669"/>
    <property type="project" value="UniProtKB-KW"/>
</dbReference>
<keyword evidence="3" id="KW-0418">Kinase</keyword>
<gene>
    <name evidence="3" type="ORF">GMBLW1_39500</name>
</gene>
<dbReference type="Pfam" id="PF08818">
    <property type="entry name" value="DUF1801"/>
    <property type="match status" value="1"/>
</dbReference>
<reference evidence="3" key="1">
    <citation type="submission" date="2019-04" db="EMBL/GenBank/DDBJ databases">
        <authorList>
            <consortium name="Science for Life Laboratories"/>
        </authorList>
    </citation>
    <scope>NUCLEOTIDE SEQUENCE</scope>
    <source>
        <strain evidence="3">MBLW1</strain>
    </source>
</reference>
<feature type="region of interest" description="Disordered" evidence="1">
    <location>
        <begin position="1"/>
        <end position="36"/>
    </location>
</feature>
<evidence type="ECO:0000313" key="4">
    <source>
        <dbReference type="Proteomes" id="UP000464378"/>
    </source>
</evidence>
<evidence type="ECO:0000259" key="2">
    <source>
        <dbReference type="Pfam" id="PF08818"/>
    </source>
</evidence>
<dbReference type="SUPFAM" id="SSF159888">
    <property type="entry name" value="YdhG-like"/>
    <property type="match status" value="1"/>
</dbReference>
<keyword evidence="3" id="KW-0808">Transferase</keyword>
<feature type="domain" description="YdhG-like" evidence="2">
    <location>
        <begin position="58"/>
        <end position="149"/>
    </location>
</feature>
<organism evidence="3">
    <name type="scientific">Tuwongella immobilis</name>
    <dbReference type="NCBI Taxonomy" id="692036"/>
    <lineage>
        <taxon>Bacteria</taxon>
        <taxon>Pseudomonadati</taxon>
        <taxon>Planctomycetota</taxon>
        <taxon>Planctomycetia</taxon>
        <taxon>Gemmatales</taxon>
        <taxon>Gemmataceae</taxon>
        <taxon>Tuwongella</taxon>
    </lineage>
</organism>
<feature type="region of interest" description="Disordered" evidence="1">
    <location>
        <begin position="154"/>
        <end position="177"/>
    </location>
</feature>
<dbReference type="InterPro" id="IPR014922">
    <property type="entry name" value="YdhG-like"/>
</dbReference>
<evidence type="ECO:0000256" key="1">
    <source>
        <dbReference type="SAM" id="MobiDB-lite"/>
    </source>
</evidence>
<dbReference type="Gene3D" id="3.90.1150.200">
    <property type="match status" value="1"/>
</dbReference>
<dbReference type="AlphaFoldDB" id="A0A6C2YVP5"/>
<dbReference type="Proteomes" id="UP000464378">
    <property type="component" value="Chromosome"/>
</dbReference>
<dbReference type="EMBL" id="LR586016">
    <property type="protein sequence ID" value="VIP05243.1"/>
    <property type="molecule type" value="Genomic_DNA"/>
</dbReference>
<evidence type="ECO:0000313" key="3">
    <source>
        <dbReference type="EMBL" id="VIP05243.1"/>
    </source>
</evidence>
<keyword evidence="4" id="KW-1185">Reference proteome</keyword>
<protein>
    <recommendedName>
        <fullName evidence="2">YdhG-like domain-containing protein</fullName>
    </recommendedName>
</protein>
<dbReference type="EMBL" id="LR593887">
    <property type="protein sequence ID" value="VTS07842.1"/>
    <property type="molecule type" value="Genomic_DNA"/>
</dbReference>
<accession>A0A6C2YVP5</accession>
<dbReference type="KEGG" id="tim:GMBLW1_39500"/>
<sequence>MANARRRQSPPKSAGAEPSAPESDSPKLLSGGNPQIAMADGETPVQAYLSAMPGWKSAVGRRLDALIVQAFPEVRKAVKWNSPFYGLPDAGWILSFHCFDKYIKVAFFQGAKMTPLPPGESKQADVRYLDIYESDSIDEPQFLDWVRQATQLPTWGTTEPARPKRNAKLRPPQQSNE</sequence>
<name>A0A6C2YVP5_9BACT</name>
<dbReference type="RefSeq" id="WP_162660318.1">
    <property type="nucleotide sequence ID" value="NZ_LR593887.1"/>
</dbReference>
<proteinExistence type="predicted"/>
<dbReference type="InParanoid" id="A0A6C2YVP5"/>